<evidence type="ECO:0000313" key="18">
    <source>
        <dbReference type="Proteomes" id="UP001314170"/>
    </source>
</evidence>
<evidence type="ECO:0000256" key="3">
    <source>
        <dbReference type="ARBA" id="ARBA00004906"/>
    </source>
</evidence>
<keyword evidence="6 15" id="KW-0812">Transmembrane</keyword>
<evidence type="ECO:0000256" key="6">
    <source>
        <dbReference type="ARBA" id="ARBA00022692"/>
    </source>
</evidence>
<dbReference type="GO" id="GO:0030247">
    <property type="term" value="F:polysaccharide binding"/>
    <property type="evidence" value="ECO:0007669"/>
    <property type="project" value="InterPro"/>
</dbReference>
<evidence type="ECO:0000256" key="9">
    <source>
        <dbReference type="ARBA" id="ARBA00022771"/>
    </source>
</evidence>
<evidence type="ECO:0000256" key="7">
    <source>
        <dbReference type="ARBA" id="ARBA00022723"/>
    </source>
</evidence>
<dbReference type="InterPro" id="IPR025287">
    <property type="entry name" value="WAK_GUB"/>
</dbReference>
<dbReference type="Pfam" id="PF13947">
    <property type="entry name" value="GUB_WAK_bind"/>
    <property type="match status" value="1"/>
</dbReference>
<keyword evidence="11" id="KW-0862">Zinc</keyword>
<evidence type="ECO:0000256" key="12">
    <source>
        <dbReference type="ARBA" id="ARBA00022989"/>
    </source>
</evidence>
<keyword evidence="10" id="KW-0833">Ubl conjugation pathway</keyword>
<keyword evidence="9" id="KW-0863">Zinc-finger</keyword>
<organism evidence="17 18">
    <name type="scientific">Dovyalis caffra</name>
    <dbReference type="NCBI Taxonomy" id="77055"/>
    <lineage>
        <taxon>Eukaryota</taxon>
        <taxon>Viridiplantae</taxon>
        <taxon>Streptophyta</taxon>
        <taxon>Embryophyta</taxon>
        <taxon>Tracheophyta</taxon>
        <taxon>Spermatophyta</taxon>
        <taxon>Magnoliopsida</taxon>
        <taxon>eudicotyledons</taxon>
        <taxon>Gunneridae</taxon>
        <taxon>Pentapetalae</taxon>
        <taxon>rosids</taxon>
        <taxon>fabids</taxon>
        <taxon>Malpighiales</taxon>
        <taxon>Salicaceae</taxon>
        <taxon>Flacourtieae</taxon>
        <taxon>Dovyalis</taxon>
    </lineage>
</organism>
<evidence type="ECO:0000256" key="1">
    <source>
        <dbReference type="ARBA" id="ARBA00000900"/>
    </source>
</evidence>
<evidence type="ECO:0000256" key="4">
    <source>
        <dbReference type="ARBA" id="ARBA00012483"/>
    </source>
</evidence>
<sequence>MLTLQGKEAYLGISGGVGLGILGVLVFMTGSKKNEAMGYYGVAGLNCTESRFGRNGPDIRFPFRIKNRQPEHCGYPGFDLSCSESNHTVLEFPASIKFYIESIDYNKQVMTASYARECPARQRLNFNLSASCFQMVNSDTANYTLFNCSSDKERYGYFLPIPCLSALNYDVLAVNSYHSVDDSDLLSCTKMFDIFSVPVYMSFQGNYTFPLFWCYPKCGSCEAKGKKCRLRDYSSKLETECYDNSIRGMSLVEKATGCRYNLSTNGDPHASYDYKWNGWPDIRTLLSQTMIFMNCANPVKSPLYVATASCLNYGTNSSNISLRTHSYVNVGVMNISDLMELCS</sequence>
<name>A0AAV1QP99_9ROSI</name>
<proteinExistence type="inferred from homology"/>
<keyword evidence="7" id="KW-0479">Metal-binding</keyword>
<keyword evidence="12 15" id="KW-1133">Transmembrane helix</keyword>
<evidence type="ECO:0000256" key="13">
    <source>
        <dbReference type="ARBA" id="ARBA00023136"/>
    </source>
</evidence>
<dbReference type="InterPro" id="IPR046948">
    <property type="entry name" value="ATL20-22-like"/>
</dbReference>
<keyword evidence="18" id="KW-1185">Reference proteome</keyword>
<dbReference type="PANTHER" id="PTHR46279:SF9">
    <property type="entry name" value="OS01G0116300 PROTEIN"/>
    <property type="match status" value="1"/>
</dbReference>
<accession>A0AAV1QP99</accession>
<evidence type="ECO:0000256" key="5">
    <source>
        <dbReference type="ARBA" id="ARBA00022679"/>
    </source>
</evidence>
<comment type="caution">
    <text evidence="17">The sequence shown here is derived from an EMBL/GenBank/DDBJ whole genome shotgun (WGS) entry which is preliminary data.</text>
</comment>
<dbReference type="GO" id="GO:0061630">
    <property type="term" value="F:ubiquitin protein ligase activity"/>
    <property type="evidence" value="ECO:0007669"/>
    <property type="project" value="UniProtKB-EC"/>
</dbReference>
<comment type="catalytic activity">
    <reaction evidence="1">
        <text>S-ubiquitinyl-[E2 ubiquitin-conjugating enzyme]-L-cysteine + [acceptor protein]-L-lysine = [E2 ubiquitin-conjugating enzyme]-L-cysteine + N(6)-ubiquitinyl-[acceptor protein]-L-lysine.</text>
        <dbReference type="EC" id="2.3.2.27"/>
    </reaction>
</comment>
<feature type="domain" description="Wall-associated receptor kinase galacturonan-binding" evidence="16">
    <location>
        <begin position="54"/>
        <end position="111"/>
    </location>
</feature>
<dbReference type="EC" id="2.3.2.27" evidence="4"/>
<gene>
    <name evidence="17" type="ORF">DCAF_LOCUS184</name>
</gene>
<dbReference type="AlphaFoldDB" id="A0AAV1QP99"/>
<evidence type="ECO:0000313" key="17">
    <source>
        <dbReference type="EMBL" id="CAK7322574.1"/>
    </source>
</evidence>
<keyword evidence="8" id="KW-0732">Signal</keyword>
<evidence type="ECO:0000256" key="10">
    <source>
        <dbReference type="ARBA" id="ARBA00022786"/>
    </source>
</evidence>
<dbReference type="PANTHER" id="PTHR46279">
    <property type="entry name" value="RING/U-BOX SUPERFAMILY PROTEIN"/>
    <property type="match status" value="1"/>
</dbReference>
<reference evidence="17 18" key="1">
    <citation type="submission" date="2024-01" db="EMBL/GenBank/DDBJ databases">
        <authorList>
            <person name="Waweru B."/>
        </authorList>
    </citation>
    <scope>NUCLEOTIDE SEQUENCE [LARGE SCALE GENOMIC DNA]</scope>
</reference>
<evidence type="ECO:0000256" key="2">
    <source>
        <dbReference type="ARBA" id="ARBA00004167"/>
    </source>
</evidence>
<evidence type="ECO:0000256" key="8">
    <source>
        <dbReference type="ARBA" id="ARBA00022729"/>
    </source>
</evidence>
<keyword evidence="5" id="KW-0808">Transferase</keyword>
<dbReference type="GO" id="GO:0008270">
    <property type="term" value="F:zinc ion binding"/>
    <property type="evidence" value="ECO:0007669"/>
    <property type="project" value="UniProtKB-KW"/>
</dbReference>
<protein>
    <recommendedName>
        <fullName evidence="4">RING-type E3 ubiquitin transferase</fullName>
        <ecNumber evidence="4">2.3.2.27</ecNumber>
    </recommendedName>
</protein>
<evidence type="ECO:0000259" key="16">
    <source>
        <dbReference type="Pfam" id="PF13947"/>
    </source>
</evidence>
<evidence type="ECO:0000256" key="14">
    <source>
        <dbReference type="ARBA" id="ARBA00024209"/>
    </source>
</evidence>
<comment type="pathway">
    <text evidence="3">Protein modification; protein ubiquitination.</text>
</comment>
<comment type="subcellular location">
    <subcellularLocation>
        <location evidence="2">Membrane</location>
        <topology evidence="2">Single-pass membrane protein</topology>
    </subcellularLocation>
</comment>
<evidence type="ECO:0000256" key="11">
    <source>
        <dbReference type="ARBA" id="ARBA00022833"/>
    </source>
</evidence>
<dbReference type="GO" id="GO:0016020">
    <property type="term" value="C:membrane"/>
    <property type="evidence" value="ECO:0007669"/>
    <property type="project" value="UniProtKB-SubCell"/>
</dbReference>
<evidence type="ECO:0000256" key="15">
    <source>
        <dbReference type="SAM" id="Phobius"/>
    </source>
</evidence>
<dbReference type="Proteomes" id="UP001314170">
    <property type="component" value="Unassembled WGS sequence"/>
</dbReference>
<keyword evidence="13 15" id="KW-0472">Membrane</keyword>
<dbReference type="EMBL" id="CAWUPB010000027">
    <property type="protein sequence ID" value="CAK7322574.1"/>
    <property type="molecule type" value="Genomic_DNA"/>
</dbReference>
<feature type="transmembrane region" description="Helical" evidence="15">
    <location>
        <begin position="9"/>
        <end position="28"/>
    </location>
</feature>
<comment type="similarity">
    <text evidence="14">Belongs to the RING-type zinc finger family. ATL subfamily.</text>
</comment>